<gene>
    <name evidence="2" type="ORF">HINF_LOCUS30717</name>
    <name evidence="3" type="ORF">HINF_LOCUS39565</name>
</gene>
<reference evidence="3 4" key="2">
    <citation type="submission" date="2024-07" db="EMBL/GenBank/DDBJ databases">
        <authorList>
            <person name="Akdeniz Z."/>
        </authorList>
    </citation>
    <scope>NUCLEOTIDE SEQUENCE [LARGE SCALE GENOMIC DNA]</scope>
</reference>
<evidence type="ECO:0000313" key="4">
    <source>
        <dbReference type="Proteomes" id="UP001642409"/>
    </source>
</evidence>
<dbReference type="AlphaFoldDB" id="A0AA86PRV5"/>
<dbReference type="EMBL" id="CAXDID020000153">
    <property type="protein sequence ID" value="CAL6042378.1"/>
    <property type="molecule type" value="Genomic_DNA"/>
</dbReference>
<reference evidence="2" key="1">
    <citation type="submission" date="2023-06" db="EMBL/GenBank/DDBJ databases">
        <authorList>
            <person name="Kurt Z."/>
        </authorList>
    </citation>
    <scope>NUCLEOTIDE SEQUENCE</scope>
</reference>
<feature type="coiled-coil region" evidence="1">
    <location>
        <begin position="260"/>
        <end position="287"/>
    </location>
</feature>
<organism evidence="2">
    <name type="scientific">Hexamita inflata</name>
    <dbReference type="NCBI Taxonomy" id="28002"/>
    <lineage>
        <taxon>Eukaryota</taxon>
        <taxon>Metamonada</taxon>
        <taxon>Diplomonadida</taxon>
        <taxon>Hexamitidae</taxon>
        <taxon>Hexamitinae</taxon>
        <taxon>Hexamita</taxon>
    </lineage>
</organism>
<keyword evidence="4" id="KW-1185">Reference proteome</keyword>
<dbReference type="EMBL" id="CATOUU010000710">
    <property type="protein sequence ID" value="CAI9943072.1"/>
    <property type="molecule type" value="Genomic_DNA"/>
</dbReference>
<evidence type="ECO:0000313" key="2">
    <source>
        <dbReference type="EMBL" id="CAI9943072.1"/>
    </source>
</evidence>
<accession>A0AA86PRV5</accession>
<proteinExistence type="predicted"/>
<evidence type="ECO:0000313" key="3">
    <source>
        <dbReference type="EMBL" id="CAL6042378.1"/>
    </source>
</evidence>
<name>A0AA86PRV5_9EUKA</name>
<dbReference type="Proteomes" id="UP001642409">
    <property type="component" value="Unassembled WGS sequence"/>
</dbReference>
<evidence type="ECO:0000256" key="1">
    <source>
        <dbReference type="SAM" id="Coils"/>
    </source>
</evidence>
<comment type="caution">
    <text evidence="2">The sequence shown here is derived from an EMBL/GenBank/DDBJ whole genome shotgun (WGS) entry which is preliminary data.</text>
</comment>
<keyword evidence="1" id="KW-0175">Coiled coil</keyword>
<sequence length="367" mass="43172">MSDLLLKKTLSQFQRCVFTTDNILEQKFITGKINQFNSFILNLSQNEEQTRALVHLQYLSQETEPHQIIYKCLDLFNEFGDYILQVLLEYFGDAKIFTDIISKLTESWPKKQENIVVIEEESINGNQNYNFQNQVDKKQTTTDIQPDLLLEIIQTREQTEQIHQNQGYQTEEKIINEQENQQSTKLEVLQVNQLDSDNIKCQNDNQIEESLKLNNSKRSSQYDNQLTMINSTEDIKLIESFNDRTINVETAKNQDSNTIKIDFSQEIQRLNQIISDQQNQIQTIKMEAEADIIYQQCIIEELKQSVDSEKKKRFILINQQLFNSFLTQQQNTQQALLENQSVSKIVSKMFIEKYQDNFNIFCVNDLQ</sequence>
<protein>
    <submittedName>
        <fullName evidence="3">Hypothetical_protein</fullName>
    </submittedName>
</protein>